<name>A0AAP2DIX3_9BACT</name>
<keyword evidence="2" id="KW-1185">Reference proteome</keyword>
<dbReference type="Proteomes" id="UP001319200">
    <property type="component" value="Unassembled WGS sequence"/>
</dbReference>
<comment type="caution">
    <text evidence="1">The sequence shown here is derived from an EMBL/GenBank/DDBJ whole genome shotgun (WGS) entry which is preliminary data.</text>
</comment>
<reference evidence="1 2" key="1">
    <citation type="submission" date="2021-05" db="EMBL/GenBank/DDBJ databases">
        <title>A Polyphasic approach of four new species of the genus Ohtaekwangia: Ohtaekwangia histidinii sp. nov., Ohtaekwangia cretensis sp. nov., Ohtaekwangia indiensis sp. nov., Ohtaekwangia reichenbachii sp. nov. from diverse environment.</title>
        <authorList>
            <person name="Octaviana S."/>
        </authorList>
    </citation>
    <scope>NUCLEOTIDE SEQUENCE [LARGE SCALE GENOMIC DNA]</scope>
    <source>
        <strain evidence="1 2">PWU4</strain>
    </source>
</reference>
<gene>
    <name evidence="1" type="ORF">KK083_05875</name>
</gene>
<dbReference type="Gene3D" id="3.40.430.10">
    <property type="entry name" value="Dihydrofolate Reductase, subunit A"/>
    <property type="match status" value="1"/>
</dbReference>
<accession>A0AAP2DIX3</accession>
<protein>
    <submittedName>
        <fullName evidence="1">Dihydrofolate reductase family protein</fullName>
    </submittedName>
</protein>
<evidence type="ECO:0000313" key="2">
    <source>
        <dbReference type="Proteomes" id="UP001319200"/>
    </source>
</evidence>
<dbReference type="EMBL" id="JAHESF010000004">
    <property type="protein sequence ID" value="MBT1696394.1"/>
    <property type="molecule type" value="Genomic_DNA"/>
</dbReference>
<organism evidence="1 2">
    <name type="scientific">Chryseosolibacter histidini</name>
    <dbReference type="NCBI Taxonomy" id="2782349"/>
    <lineage>
        <taxon>Bacteria</taxon>
        <taxon>Pseudomonadati</taxon>
        <taxon>Bacteroidota</taxon>
        <taxon>Cytophagia</taxon>
        <taxon>Cytophagales</taxon>
        <taxon>Chryseotaleaceae</taxon>
        <taxon>Chryseosolibacter</taxon>
    </lineage>
</organism>
<proteinExistence type="predicted"/>
<dbReference type="AlphaFoldDB" id="A0AAP2DIX3"/>
<dbReference type="InterPro" id="IPR024072">
    <property type="entry name" value="DHFR-like_dom_sf"/>
</dbReference>
<evidence type="ECO:0000313" key="1">
    <source>
        <dbReference type="EMBL" id="MBT1696394.1"/>
    </source>
</evidence>
<dbReference type="RefSeq" id="WP_254161677.1">
    <property type="nucleotide sequence ID" value="NZ_JAHESF010000004.1"/>
</dbReference>
<dbReference type="SUPFAM" id="SSF53597">
    <property type="entry name" value="Dihydrofolate reductase-like"/>
    <property type="match status" value="1"/>
</dbReference>
<sequence>MRKVILAMQMTLDGFVCGPNDEMDWLIGSDEEWAEMSKDLESVDTCLLGSKMYPGYAAYWRSVLTNPNAHPGVKGFRFKVSGFKFKSPDLWLRIQTVCLNALQL</sequence>